<evidence type="ECO:0000313" key="3">
    <source>
        <dbReference type="Proteomes" id="UP000838756"/>
    </source>
</evidence>
<evidence type="ECO:0000313" key="2">
    <source>
        <dbReference type="EMBL" id="CAH2269096.1"/>
    </source>
</evidence>
<gene>
    <name evidence="2" type="primary">jg17314</name>
    <name evidence="2" type="ORF">PAEG_LOCUS27385</name>
</gene>
<keyword evidence="1" id="KW-0732">Signal</keyword>
<proteinExistence type="predicted"/>
<dbReference type="OrthoDB" id="10055432at2759"/>
<accession>A0A8S4SN15</accession>
<sequence>MCLKNISVYIYLAAVTVCVVGDCGPRLKYAWGDALQGTDCPGPDGTPYPRCVESTNSHWASVVDYGFNPFSCGRSPCSVVGQ</sequence>
<dbReference type="AlphaFoldDB" id="A0A8S4SN15"/>
<organism evidence="2 3">
    <name type="scientific">Pararge aegeria aegeria</name>
    <dbReference type="NCBI Taxonomy" id="348720"/>
    <lineage>
        <taxon>Eukaryota</taxon>
        <taxon>Metazoa</taxon>
        <taxon>Ecdysozoa</taxon>
        <taxon>Arthropoda</taxon>
        <taxon>Hexapoda</taxon>
        <taxon>Insecta</taxon>
        <taxon>Pterygota</taxon>
        <taxon>Neoptera</taxon>
        <taxon>Endopterygota</taxon>
        <taxon>Lepidoptera</taxon>
        <taxon>Glossata</taxon>
        <taxon>Ditrysia</taxon>
        <taxon>Papilionoidea</taxon>
        <taxon>Nymphalidae</taxon>
        <taxon>Satyrinae</taxon>
        <taxon>Satyrini</taxon>
        <taxon>Parargina</taxon>
        <taxon>Pararge</taxon>
    </lineage>
</organism>
<feature type="signal peptide" evidence="1">
    <location>
        <begin position="1"/>
        <end position="21"/>
    </location>
</feature>
<protein>
    <submittedName>
        <fullName evidence="2">Jg17314 protein</fullName>
    </submittedName>
</protein>
<comment type="caution">
    <text evidence="2">The sequence shown here is derived from an EMBL/GenBank/DDBJ whole genome shotgun (WGS) entry which is preliminary data.</text>
</comment>
<dbReference type="Proteomes" id="UP000838756">
    <property type="component" value="Unassembled WGS sequence"/>
</dbReference>
<name>A0A8S4SN15_9NEOP</name>
<dbReference type="EMBL" id="CAKXAJ010026495">
    <property type="protein sequence ID" value="CAH2269096.1"/>
    <property type="molecule type" value="Genomic_DNA"/>
</dbReference>
<keyword evidence="3" id="KW-1185">Reference proteome</keyword>
<feature type="chain" id="PRO_5035873839" evidence="1">
    <location>
        <begin position="22"/>
        <end position="82"/>
    </location>
</feature>
<evidence type="ECO:0000256" key="1">
    <source>
        <dbReference type="SAM" id="SignalP"/>
    </source>
</evidence>
<reference evidence="2" key="1">
    <citation type="submission" date="2022-03" db="EMBL/GenBank/DDBJ databases">
        <authorList>
            <person name="Lindestad O."/>
        </authorList>
    </citation>
    <scope>NUCLEOTIDE SEQUENCE</scope>
</reference>